<keyword evidence="6" id="KW-1185">Reference proteome</keyword>
<dbReference type="InterPro" id="IPR006059">
    <property type="entry name" value="SBP"/>
</dbReference>
<dbReference type="EMBL" id="JBHSOJ010000033">
    <property type="protein sequence ID" value="MFC5632178.1"/>
    <property type="molecule type" value="Genomic_DNA"/>
</dbReference>
<evidence type="ECO:0000256" key="3">
    <source>
        <dbReference type="ARBA" id="ARBA00022729"/>
    </source>
</evidence>
<feature type="chain" id="PRO_5046439203" evidence="4">
    <location>
        <begin position="26"/>
        <end position="418"/>
    </location>
</feature>
<keyword evidence="3 4" id="KW-0732">Signal</keyword>
<evidence type="ECO:0000256" key="1">
    <source>
        <dbReference type="ARBA" id="ARBA00008520"/>
    </source>
</evidence>
<evidence type="ECO:0000313" key="6">
    <source>
        <dbReference type="Proteomes" id="UP001596110"/>
    </source>
</evidence>
<reference evidence="6" key="1">
    <citation type="journal article" date="2019" name="Int. J. Syst. Evol. Microbiol.">
        <title>The Global Catalogue of Microorganisms (GCM) 10K type strain sequencing project: providing services to taxonomists for standard genome sequencing and annotation.</title>
        <authorList>
            <consortium name="The Broad Institute Genomics Platform"/>
            <consortium name="The Broad Institute Genome Sequencing Center for Infectious Disease"/>
            <person name="Wu L."/>
            <person name="Ma J."/>
        </authorList>
    </citation>
    <scope>NUCLEOTIDE SEQUENCE [LARGE SCALE GENOMIC DNA]</scope>
    <source>
        <strain evidence="6">DT43</strain>
    </source>
</reference>
<dbReference type="Gene3D" id="3.40.190.10">
    <property type="entry name" value="Periplasmic binding protein-like II"/>
    <property type="match status" value="1"/>
</dbReference>
<dbReference type="SUPFAM" id="SSF53850">
    <property type="entry name" value="Periplasmic binding protein-like II"/>
    <property type="match status" value="1"/>
</dbReference>
<evidence type="ECO:0000313" key="5">
    <source>
        <dbReference type="EMBL" id="MFC5632178.1"/>
    </source>
</evidence>
<sequence length="418" mass="46077">MKKSWKLLAVTLCGAALLVACGQKASDTKSKEGDKSGTITVWSAFSGPDLENYQKTIDAYNATNPAYKVKMVPMKADTLKQKLTTAGKSGTGLPDIAELASEQLPYYKDLGLLDSWDSLIKGSDVSAEHYVPATWEIGTLDGKQYGVPDKMDTWVMYYNQDLVDKYAPGSLDDGIVTYAEVEKAGEAAKADGIYATSNDWSSQNFMNIYLQMGGEWRDSSGKFNIDNDIAKKAWGEWEKLYSKGYVVPNGEDAVKAFMNGKVIFNPEGTWMLSQYQGIKDFKWGEMLTLQWDEKNLIQASGAGQFAIFKTKEGRSKNLEKGMVDFLAWLQTNQGDIVKSGANPTALAMLEDENYTKLPQSFLVTDEKAQNAITINTDPGMSPFMTAFDPKGMDMISGKAELDATFNQIQQTVAAQINE</sequence>
<evidence type="ECO:0000256" key="4">
    <source>
        <dbReference type="SAM" id="SignalP"/>
    </source>
</evidence>
<comment type="caution">
    <text evidence="5">The sequence shown here is derived from an EMBL/GenBank/DDBJ whole genome shotgun (WGS) entry which is preliminary data.</text>
</comment>
<name>A0ABW0UG81_9STRE</name>
<dbReference type="PANTHER" id="PTHR30061:SF50">
    <property type="entry name" value="MALTOSE_MALTODEXTRIN-BINDING PERIPLASMIC PROTEIN"/>
    <property type="match status" value="1"/>
</dbReference>
<dbReference type="Pfam" id="PF13416">
    <property type="entry name" value="SBP_bac_8"/>
    <property type="match status" value="1"/>
</dbReference>
<comment type="similarity">
    <text evidence="1">Belongs to the bacterial solute-binding protein 1 family.</text>
</comment>
<dbReference type="RefSeq" id="WP_156805952.1">
    <property type="nucleotide sequence ID" value="NZ_JBHSOJ010000033.1"/>
</dbReference>
<proteinExistence type="inferred from homology"/>
<gene>
    <name evidence="5" type="ORF">ACFPQ3_11660</name>
</gene>
<keyword evidence="2" id="KW-0813">Transport</keyword>
<dbReference type="PANTHER" id="PTHR30061">
    <property type="entry name" value="MALTOSE-BINDING PERIPLASMIC PROTEIN"/>
    <property type="match status" value="1"/>
</dbReference>
<accession>A0ABW0UG81</accession>
<dbReference type="Proteomes" id="UP001596110">
    <property type="component" value="Unassembled WGS sequence"/>
</dbReference>
<dbReference type="PROSITE" id="PS51257">
    <property type="entry name" value="PROKAR_LIPOPROTEIN"/>
    <property type="match status" value="1"/>
</dbReference>
<organism evidence="5 6">
    <name type="scientific">Streptococcus caledonicus</name>
    <dbReference type="NCBI Taxonomy" id="2614158"/>
    <lineage>
        <taxon>Bacteria</taxon>
        <taxon>Bacillati</taxon>
        <taxon>Bacillota</taxon>
        <taxon>Bacilli</taxon>
        <taxon>Lactobacillales</taxon>
        <taxon>Streptococcaceae</taxon>
        <taxon>Streptococcus</taxon>
    </lineage>
</organism>
<protein>
    <submittedName>
        <fullName evidence="5">ABC transporter substrate-binding protein</fullName>
    </submittedName>
</protein>
<feature type="signal peptide" evidence="4">
    <location>
        <begin position="1"/>
        <end position="25"/>
    </location>
</feature>
<evidence type="ECO:0000256" key="2">
    <source>
        <dbReference type="ARBA" id="ARBA00022448"/>
    </source>
</evidence>